<organism evidence="2 3">
    <name type="scientific">Ophiophagus hannah</name>
    <name type="common">King cobra</name>
    <name type="synonym">Naja hannah</name>
    <dbReference type="NCBI Taxonomy" id="8665"/>
    <lineage>
        <taxon>Eukaryota</taxon>
        <taxon>Metazoa</taxon>
        <taxon>Chordata</taxon>
        <taxon>Craniata</taxon>
        <taxon>Vertebrata</taxon>
        <taxon>Euteleostomi</taxon>
        <taxon>Lepidosauria</taxon>
        <taxon>Squamata</taxon>
        <taxon>Bifurcata</taxon>
        <taxon>Unidentata</taxon>
        <taxon>Episquamata</taxon>
        <taxon>Toxicofera</taxon>
        <taxon>Serpentes</taxon>
        <taxon>Colubroidea</taxon>
        <taxon>Elapidae</taxon>
        <taxon>Elapinae</taxon>
        <taxon>Ophiophagus</taxon>
    </lineage>
</organism>
<gene>
    <name evidence="2" type="ORF">L345_17257</name>
</gene>
<protein>
    <submittedName>
        <fullName evidence="2">Uncharacterized protein</fullName>
    </submittedName>
</protein>
<proteinExistence type="predicted"/>
<reference evidence="2 3" key="1">
    <citation type="journal article" date="2013" name="Proc. Natl. Acad. Sci. U.S.A.">
        <title>The king cobra genome reveals dynamic gene evolution and adaptation in the snake venom system.</title>
        <authorList>
            <person name="Vonk F.J."/>
            <person name="Casewell N.R."/>
            <person name="Henkel C.V."/>
            <person name="Heimberg A.M."/>
            <person name="Jansen H.J."/>
            <person name="McCleary R.J."/>
            <person name="Kerkkamp H.M."/>
            <person name="Vos R.A."/>
            <person name="Guerreiro I."/>
            <person name="Calvete J.J."/>
            <person name="Wuster W."/>
            <person name="Woods A.E."/>
            <person name="Logan J.M."/>
            <person name="Harrison R.A."/>
            <person name="Castoe T.A."/>
            <person name="de Koning A.P."/>
            <person name="Pollock D.D."/>
            <person name="Yandell M."/>
            <person name="Calderon D."/>
            <person name="Renjifo C."/>
            <person name="Currier R.B."/>
            <person name="Salgado D."/>
            <person name="Pla D."/>
            <person name="Sanz L."/>
            <person name="Hyder A.S."/>
            <person name="Ribeiro J.M."/>
            <person name="Arntzen J.W."/>
            <person name="van den Thillart G.E."/>
            <person name="Boetzer M."/>
            <person name="Pirovano W."/>
            <person name="Dirks R.P."/>
            <person name="Spaink H.P."/>
            <person name="Duboule D."/>
            <person name="McGlinn E."/>
            <person name="Kini R.M."/>
            <person name="Richardson M.K."/>
        </authorList>
    </citation>
    <scope>NUCLEOTIDE SEQUENCE</scope>
    <source>
        <tissue evidence="2">Blood</tissue>
    </source>
</reference>
<dbReference type="EMBL" id="AZIM01010302">
    <property type="protein sequence ID" value="ETE57031.1"/>
    <property type="molecule type" value="Genomic_DNA"/>
</dbReference>
<accession>V8N585</accession>
<sequence length="239" mass="27824">RGEERKGKRETERETGRVKERKGKRERNRKRKKKEREKRKRGRKRSRERKKKKDREKEKRDKERERERKEKREREKRKKGEKEIPGIQGPRFPSGRFPTDKHPILAAEWEPSEGAFDLRHSFSDRSKLQRPPKEWFRTVLHIDGRPRRHPPGSRDQNCQLGHQFTFMTVAAPGGVCVCVTGSPFGSMGEPDSLNNRVTDLTVAAIHLKTPLSHLATGNSGLGFSTKFKTWLSSPAWGAE</sequence>
<feature type="compositionally biased region" description="Basic residues" evidence="1">
    <location>
        <begin position="19"/>
        <end position="54"/>
    </location>
</feature>
<evidence type="ECO:0000256" key="1">
    <source>
        <dbReference type="SAM" id="MobiDB-lite"/>
    </source>
</evidence>
<feature type="non-terminal residue" evidence="2">
    <location>
        <position position="1"/>
    </location>
</feature>
<feature type="compositionally biased region" description="Basic and acidic residues" evidence="1">
    <location>
        <begin position="1"/>
        <end position="18"/>
    </location>
</feature>
<evidence type="ECO:0000313" key="2">
    <source>
        <dbReference type="EMBL" id="ETE57031.1"/>
    </source>
</evidence>
<comment type="caution">
    <text evidence="2">The sequence shown here is derived from an EMBL/GenBank/DDBJ whole genome shotgun (WGS) entry which is preliminary data.</text>
</comment>
<name>V8N585_OPHHA</name>
<keyword evidence="3" id="KW-1185">Reference proteome</keyword>
<feature type="region of interest" description="Disordered" evidence="1">
    <location>
        <begin position="1"/>
        <end position="98"/>
    </location>
</feature>
<dbReference type="Proteomes" id="UP000018936">
    <property type="component" value="Unassembled WGS sequence"/>
</dbReference>
<evidence type="ECO:0000313" key="3">
    <source>
        <dbReference type="Proteomes" id="UP000018936"/>
    </source>
</evidence>
<dbReference type="AlphaFoldDB" id="V8N585"/>
<feature type="compositionally biased region" description="Basic and acidic residues" evidence="1">
    <location>
        <begin position="55"/>
        <end position="84"/>
    </location>
</feature>